<gene>
    <name evidence="1" type="ORF">LCGC14_2149390</name>
</gene>
<protein>
    <submittedName>
        <fullName evidence="1">Uncharacterized protein</fullName>
    </submittedName>
</protein>
<sequence length="26" mass="2959">MARITEGTTVRVGINRSIPLRYQGRN</sequence>
<dbReference type="AlphaFoldDB" id="A0A0F9DVU0"/>
<dbReference type="EMBL" id="LAZR01027349">
    <property type="protein sequence ID" value="KKL65993.1"/>
    <property type="molecule type" value="Genomic_DNA"/>
</dbReference>
<reference evidence="1" key="1">
    <citation type="journal article" date="2015" name="Nature">
        <title>Complex archaea that bridge the gap between prokaryotes and eukaryotes.</title>
        <authorList>
            <person name="Spang A."/>
            <person name="Saw J.H."/>
            <person name="Jorgensen S.L."/>
            <person name="Zaremba-Niedzwiedzka K."/>
            <person name="Martijn J."/>
            <person name="Lind A.E."/>
            <person name="van Eijk R."/>
            <person name="Schleper C."/>
            <person name="Guy L."/>
            <person name="Ettema T.J."/>
        </authorList>
    </citation>
    <scope>NUCLEOTIDE SEQUENCE</scope>
</reference>
<proteinExistence type="predicted"/>
<accession>A0A0F9DVU0</accession>
<comment type="caution">
    <text evidence="1">The sequence shown here is derived from an EMBL/GenBank/DDBJ whole genome shotgun (WGS) entry which is preliminary data.</text>
</comment>
<evidence type="ECO:0000313" key="1">
    <source>
        <dbReference type="EMBL" id="KKL65993.1"/>
    </source>
</evidence>
<feature type="non-terminal residue" evidence="1">
    <location>
        <position position="26"/>
    </location>
</feature>
<organism evidence="1">
    <name type="scientific">marine sediment metagenome</name>
    <dbReference type="NCBI Taxonomy" id="412755"/>
    <lineage>
        <taxon>unclassified sequences</taxon>
        <taxon>metagenomes</taxon>
        <taxon>ecological metagenomes</taxon>
    </lineage>
</organism>
<name>A0A0F9DVU0_9ZZZZ</name>